<keyword evidence="4" id="KW-0479">Metal-binding</keyword>
<keyword evidence="9" id="KW-0862">Zinc</keyword>
<dbReference type="GO" id="GO:0042742">
    <property type="term" value="P:defense response to bacterium"/>
    <property type="evidence" value="ECO:0007669"/>
    <property type="project" value="TreeGrafter"/>
</dbReference>
<feature type="domain" description="C2HC NPR-type" evidence="18">
    <location>
        <begin position="99"/>
        <end position="113"/>
    </location>
</feature>
<dbReference type="PROSITE" id="PS50097">
    <property type="entry name" value="BTB"/>
    <property type="match status" value="1"/>
</dbReference>
<keyword evidence="11" id="KW-0539">Nucleus</keyword>
<dbReference type="PROSITE" id="PS50088">
    <property type="entry name" value="ANK_REPEAT"/>
    <property type="match status" value="1"/>
</dbReference>
<evidence type="ECO:0000256" key="5">
    <source>
        <dbReference type="ARBA" id="ARBA00022737"/>
    </source>
</evidence>
<organism evidence="19 20">
    <name type="scientific">Rhododendron griersonianum</name>
    <dbReference type="NCBI Taxonomy" id="479676"/>
    <lineage>
        <taxon>Eukaryota</taxon>
        <taxon>Viridiplantae</taxon>
        <taxon>Streptophyta</taxon>
        <taxon>Embryophyta</taxon>
        <taxon>Tracheophyta</taxon>
        <taxon>Spermatophyta</taxon>
        <taxon>Magnoliopsida</taxon>
        <taxon>eudicotyledons</taxon>
        <taxon>Gunneridae</taxon>
        <taxon>Pentapetalae</taxon>
        <taxon>asterids</taxon>
        <taxon>Ericales</taxon>
        <taxon>Ericaceae</taxon>
        <taxon>Ericoideae</taxon>
        <taxon>Rhodoreae</taxon>
        <taxon>Rhododendron</taxon>
    </lineage>
</organism>
<comment type="pathway">
    <text evidence="2">Protein modification; protein ubiquitination.</text>
</comment>
<dbReference type="InterPro" id="IPR044292">
    <property type="entry name" value="NPR"/>
</dbReference>
<dbReference type="Pfam" id="PF12313">
    <property type="entry name" value="NPR1_like_C"/>
    <property type="match status" value="1"/>
</dbReference>
<dbReference type="PROSITE" id="PS52046">
    <property type="entry name" value="ZF_C2HC_NPR"/>
    <property type="match status" value="1"/>
</dbReference>
<comment type="similarity">
    <text evidence="13">Belongs to the plant 'ANKYRIN-BTB/POZ' family. 'NPR1-like' subfamily.</text>
</comment>
<gene>
    <name evidence="19" type="ORF">RHGRI_013013</name>
</gene>
<evidence type="ECO:0000256" key="1">
    <source>
        <dbReference type="ARBA" id="ARBA00004496"/>
    </source>
</evidence>
<feature type="domain" description="BTB" evidence="17">
    <location>
        <begin position="24"/>
        <end position="95"/>
    </location>
</feature>
<comment type="caution">
    <text evidence="15">Lacks conserved residue(s) required for the propagation of feature annotation.</text>
</comment>
<comment type="subcellular location">
    <subcellularLocation>
        <location evidence="1">Cytoplasm</location>
    </subcellularLocation>
    <subcellularLocation>
        <location evidence="12">Nucleus</location>
        <location evidence="12">Nuclear body</location>
    </subcellularLocation>
</comment>
<evidence type="ECO:0000256" key="7">
    <source>
        <dbReference type="ARBA" id="ARBA00022786"/>
    </source>
</evidence>
<dbReference type="FunFam" id="1.25.40.20:FF:000239">
    <property type="entry name" value="BTB/POZ domain and ankyrin repeat-containing protein NPR1"/>
    <property type="match status" value="1"/>
</dbReference>
<evidence type="ECO:0000256" key="16">
    <source>
        <dbReference type="SAM" id="MobiDB-lite"/>
    </source>
</evidence>
<keyword evidence="8" id="KW-0611">Plant defense</keyword>
<dbReference type="PANTHER" id="PTHR46475:SF1">
    <property type="entry name" value="REGULATORY PROTEIN NPR2"/>
    <property type="match status" value="1"/>
</dbReference>
<dbReference type="SMART" id="SM00248">
    <property type="entry name" value="ANK"/>
    <property type="match status" value="2"/>
</dbReference>
<dbReference type="SUPFAM" id="SSF54695">
    <property type="entry name" value="POZ domain"/>
    <property type="match status" value="1"/>
</dbReference>
<dbReference type="GO" id="GO:2000031">
    <property type="term" value="P:regulation of salicylic acid mediated signaling pathway"/>
    <property type="evidence" value="ECO:0007669"/>
    <property type="project" value="InterPro"/>
</dbReference>
<feature type="compositionally biased region" description="Low complexity" evidence="16">
    <location>
        <begin position="484"/>
        <end position="496"/>
    </location>
</feature>
<proteinExistence type="inferred from homology"/>
<evidence type="ECO:0000259" key="18">
    <source>
        <dbReference type="PROSITE" id="PS52046"/>
    </source>
</evidence>
<dbReference type="GO" id="GO:0008270">
    <property type="term" value="F:zinc ion binding"/>
    <property type="evidence" value="ECO:0007669"/>
    <property type="project" value="UniProtKB-KW"/>
</dbReference>
<name>A0AAV6K422_9ERIC</name>
<dbReference type="EMBL" id="JACTNZ010000005">
    <property type="protein sequence ID" value="KAG5547195.1"/>
    <property type="molecule type" value="Genomic_DNA"/>
</dbReference>
<evidence type="ECO:0008006" key="21">
    <source>
        <dbReference type="Google" id="ProtNLM"/>
    </source>
</evidence>
<dbReference type="InterPro" id="IPR011333">
    <property type="entry name" value="SKP1/BTB/POZ_sf"/>
</dbReference>
<dbReference type="GO" id="GO:2000022">
    <property type="term" value="P:regulation of jasmonic acid mediated signaling pathway"/>
    <property type="evidence" value="ECO:0007669"/>
    <property type="project" value="InterPro"/>
</dbReference>
<feature type="repeat" description="ANK" evidence="14">
    <location>
        <begin position="266"/>
        <end position="298"/>
    </location>
</feature>
<evidence type="ECO:0000259" key="17">
    <source>
        <dbReference type="PROSITE" id="PS50097"/>
    </source>
</evidence>
<dbReference type="InterPro" id="IPR002110">
    <property type="entry name" value="Ankyrin_rpt"/>
</dbReference>
<dbReference type="Proteomes" id="UP000823749">
    <property type="component" value="Chromosome 5"/>
</dbReference>
<keyword evidence="10 14" id="KW-0040">ANK repeat</keyword>
<evidence type="ECO:0000256" key="6">
    <source>
        <dbReference type="ARBA" id="ARBA00022771"/>
    </source>
</evidence>
<dbReference type="InterPro" id="IPR036770">
    <property type="entry name" value="Ankyrin_rpt-contain_sf"/>
</dbReference>
<keyword evidence="5" id="KW-0677">Repeat</keyword>
<keyword evidence="7" id="KW-0833">Ubl conjugation pathway</keyword>
<comment type="caution">
    <text evidence="19">The sequence shown here is derived from an EMBL/GenBank/DDBJ whole genome shotgun (WGS) entry which is preliminary data.</text>
</comment>
<accession>A0AAV6K422</accession>
<dbReference type="PROSITE" id="PS50297">
    <property type="entry name" value="ANK_REP_REGION"/>
    <property type="match status" value="1"/>
</dbReference>
<evidence type="ECO:0000256" key="13">
    <source>
        <dbReference type="ARBA" id="ARBA00044947"/>
    </source>
</evidence>
<dbReference type="GO" id="GO:0050832">
    <property type="term" value="P:defense response to fungus"/>
    <property type="evidence" value="ECO:0007669"/>
    <property type="project" value="UniProtKB-ARBA"/>
</dbReference>
<evidence type="ECO:0000256" key="14">
    <source>
        <dbReference type="PROSITE-ProRule" id="PRU00023"/>
    </source>
</evidence>
<dbReference type="InterPro" id="IPR024228">
    <property type="entry name" value="NPR_central_dom"/>
</dbReference>
<keyword evidence="3" id="KW-0963">Cytoplasm</keyword>
<evidence type="ECO:0000256" key="10">
    <source>
        <dbReference type="ARBA" id="ARBA00023043"/>
    </source>
</evidence>
<evidence type="ECO:0000313" key="20">
    <source>
        <dbReference type="Proteomes" id="UP000823749"/>
    </source>
</evidence>
<evidence type="ECO:0000256" key="15">
    <source>
        <dbReference type="PROSITE-ProRule" id="PRU01391"/>
    </source>
</evidence>
<evidence type="ECO:0000256" key="2">
    <source>
        <dbReference type="ARBA" id="ARBA00004906"/>
    </source>
</evidence>
<evidence type="ECO:0000256" key="3">
    <source>
        <dbReference type="ARBA" id="ARBA00022490"/>
    </source>
</evidence>
<reference evidence="19" key="1">
    <citation type="submission" date="2020-08" db="EMBL/GenBank/DDBJ databases">
        <title>Plant Genome Project.</title>
        <authorList>
            <person name="Zhang R.-G."/>
        </authorList>
    </citation>
    <scope>NUCLEOTIDE SEQUENCE</scope>
    <source>
        <strain evidence="19">WSP0</strain>
        <tissue evidence="19">Leaf</tissue>
    </source>
</reference>
<evidence type="ECO:0000256" key="9">
    <source>
        <dbReference type="ARBA" id="ARBA00022833"/>
    </source>
</evidence>
<dbReference type="Gene3D" id="3.30.710.10">
    <property type="entry name" value="Potassium Channel Kv1.1, Chain A"/>
    <property type="match status" value="1"/>
</dbReference>
<feature type="region of interest" description="Disordered" evidence="16">
    <location>
        <begin position="472"/>
        <end position="504"/>
    </location>
</feature>
<dbReference type="Pfam" id="PF11900">
    <property type="entry name" value="DUF3420"/>
    <property type="match status" value="1"/>
</dbReference>
<dbReference type="InterPro" id="IPR021094">
    <property type="entry name" value="NPR1/NIM1-like_C"/>
</dbReference>
<keyword evidence="20" id="KW-1185">Reference proteome</keyword>
<dbReference type="GO" id="GO:0005737">
    <property type="term" value="C:cytoplasm"/>
    <property type="evidence" value="ECO:0007669"/>
    <property type="project" value="UniProtKB-SubCell"/>
</dbReference>
<protein>
    <recommendedName>
        <fullName evidence="21">Regulatory protein NPR1</fullName>
    </recommendedName>
</protein>
<dbReference type="Pfam" id="PF00023">
    <property type="entry name" value="Ank"/>
    <property type="match status" value="1"/>
</dbReference>
<evidence type="ECO:0000256" key="11">
    <source>
        <dbReference type="ARBA" id="ARBA00023242"/>
    </source>
</evidence>
<dbReference type="SMART" id="SM00225">
    <property type="entry name" value="BTB"/>
    <property type="match status" value="1"/>
</dbReference>
<keyword evidence="6 15" id="KW-0863">Zinc-finger</keyword>
<dbReference type="Gene3D" id="1.25.40.20">
    <property type="entry name" value="Ankyrin repeat-containing domain"/>
    <property type="match status" value="1"/>
</dbReference>
<dbReference type="InterPro" id="IPR000210">
    <property type="entry name" value="BTB/POZ_dom"/>
</dbReference>
<evidence type="ECO:0000256" key="8">
    <source>
        <dbReference type="ARBA" id="ARBA00022821"/>
    </source>
</evidence>
<dbReference type="Pfam" id="PF00651">
    <property type="entry name" value="BTB"/>
    <property type="match status" value="1"/>
</dbReference>
<evidence type="ECO:0000256" key="4">
    <source>
        <dbReference type="ARBA" id="ARBA00022723"/>
    </source>
</evidence>
<sequence>MDPEIAALRRLSENFDSALNSDFADAVIAAACGREIPIHRCILSARSPFFKNLFSGTEGGIKLELKDLAKDFEVSFHAVVTVLAFLYSGRVRSLRPDGVCVCVDDECEHVACRPAVDFAVERHLLDILDKIAADDILVVLSLANICGKECDGLLTRCVENIVRSDVDIITLDKTLPRHIVTRIVDSREELGFHGPESSGFPDKHVKILHRALDSHDVELVRMLIEEEHTSIDYACALHYAVAYCDAKIITRILDLAIAYVNHKSPRGYTVLHIAAMRKEPKIIVSLLTKGAQPAALTSDGRKALTISKRLTRAADYYKSIEQGKASPKDRLCIEILEQAESRDPLLGEAEASLAKAEDDLRMGALYLEDRVALAKLLFPTEANVAMDVAQVDGTSEHLNRIRALAKTGMDTSVLALGKRFFPRCSEVINGIMDDDDLSELLYIQNGSQEERQLKKRRFMEIQEAFTKAFHEDKEELDKKSLNISSSSRPVRGVGRPNGKLPLKR</sequence>
<dbReference type="SUPFAM" id="SSF48403">
    <property type="entry name" value="Ankyrin repeat"/>
    <property type="match status" value="1"/>
</dbReference>
<evidence type="ECO:0000256" key="12">
    <source>
        <dbReference type="ARBA" id="ARBA00034306"/>
    </source>
</evidence>
<dbReference type="PANTHER" id="PTHR46475">
    <property type="entry name" value="REGULATORY PROTEIN NPR3"/>
    <property type="match status" value="1"/>
</dbReference>
<evidence type="ECO:0000313" key="19">
    <source>
        <dbReference type="EMBL" id="KAG5547195.1"/>
    </source>
</evidence>
<dbReference type="GO" id="GO:0009862">
    <property type="term" value="P:systemic acquired resistance, salicylic acid mediated signaling pathway"/>
    <property type="evidence" value="ECO:0007669"/>
    <property type="project" value="InterPro"/>
</dbReference>
<dbReference type="InterPro" id="IPR057250">
    <property type="entry name" value="Znf_C2HC_NPR-type"/>
</dbReference>
<dbReference type="GO" id="GO:0016604">
    <property type="term" value="C:nuclear body"/>
    <property type="evidence" value="ECO:0007669"/>
    <property type="project" value="UniProtKB-SubCell"/>
</dbReference>
<dbReference type="AlphaFoldDB" id="A0AAV6K422"/>